<dbReference type="EnsemblPlants" id="evm.model.03.573">
    <property type="protein sequence ID" value="cds.evm.model.03.573"/>
    <property type="gene ID" value="evm.TU.03.573"/>
</dbReference>
<dbReference type="EMBL" id="UZAU01000261">
    <property type="status" value="NOT_ANNOTATED_CDS"/>
    <property type="molecule type" value="Genomic_DNA"/>
</dbReference>
<reference evidence="1" key="2">
    <citation type="submission" date="2021-03" db="UniProtKB">
        <authorList>
            <consortium name="EnsemblPlants"/>
        </authorList>
    </citation>
    <scope>IDENTIFICATION</scope>
</reference>
<evidence type="ECO:0000313" key="2">
    <source>
        <dbReference type="Proteomes" id="UP000596661"/>
    </source>
</evidence>
<evidence type="ECO:0000313" key="1">
    <source>
        <dbReference type="EnsemblPlants" id="cds.evm.model.03.573"/>
    </source>
</evidence>
<dbReference type="AlphaFoldDB" id="A0A803P9J5"/>
<name>A0A803P9J5_CANSA</name>
<accession>A0A803P9J5</accession>
<dbReference type="Proteomes" id="UP000596661">
    <property type="component" value="Chromosome 3"/>
</dbReference>
<dbReference type="PANTHER" id="PTHR33240:SF8">
    <property type="entry name" value="OS03G0439900 PROTEIN"/>
    <property type="match status" value="1"/>
</dbReference>
<dbReference type="PANTHER" id="PTHR33240">
    <property type="entry name" value="OS08G0508500 PROTEIN"/>
    <property type="match status" value="1"/>
</dbReference>
<dbReference type="Gramene" id="evm.model.03.573">
    <property type="protein sequence ID" value="cds.evm.model.03.573"/>
    <property type="gene ID" value="evm.TU.03.573"/>
</dbReference>
<protein>
    <submittedName>
        <fullName evidence="1">Uncharacterized protein</fullName>
    </submittedName>
</protein>
<organism evidence="1 2">
    <name type="scientific">Cannabis sativa</name>
    <name type="common">Hemp</name>
    <name type="synonym">Marijuana</name>
    <dbReference type="NCBI Taxonomy" id="3483"/>
    <lineage>
        <taxon>Eukaryota</taxon>
        <taxon>Viridiplantae</taxon>
        <taxon>Streptophyta</taxon>
        <taxon>Embryophyta</taxon>
        <taxon>Tracheophyta</taxon>
        <taxon>Spermatophyta</taxon>
        <taxon>Magnoliopsida</taxon>
        <taxon>eudicotyledons</taxon>
        <taxon>Gunneridae</taxon>
        <taxon>Pentapetalae</taxon>
        <taxon>rosids</taxon>
        <taxon>fabids</taxon>
        <taxon>Rosales</taxon>
        <taxon>Cannabaceae</taxon>
        <taxon>Cannabis</taxon>
    </lineage>
</organism>
<reference evidence="1" key="1">
    <citation type="submission" date="2018-11" db="EMBL/GenBank/DDBJ databases">
        <authorList>
            <person name="Grassa J C."/>
        </authorList>
    </citation>
    <scope>NUCLEOTIDE SEQUENCE [LARGE SCALE GENOMIC DNA]</scope>
</reference>
<sequence>MLNHTPPTDPDHFKVVEELRPNDPVINKGLKVSGITYSAAKRHAREPINSQGKPRKPETIVGQTISFVNDEATYLLHPHHDVLVISFLNALRDMKVDESIITRKSTVLIGFSGEQNHSIGEVNLHVWAEGVNLQTKFIVVEFPSSYNAILGRPWIHEMKVVPSTYHQVIKFPTPWGIKQILGAQREARECYQSTLKEKQSTSEQLHQLNAMIDPDEPNMEELNKVSISKEFPEHKVQIRAKLTPEL</sequence>
<dbReference type="OMA" id="HAREPIN"/>
<proteinExistence type="predicted"/>
<keyword evidence="2" id="KW-1185">Reference proteome</keyword>